<evidence type="ECO:0000259" key="1">
    <source>
        <dbReference type="PROSITE" id="PS51029"/>
    </source>
</evidence>
<dbReference type="AlphaFoldDB" id="A0AAU9VPV8"/>
<evidence type="ECO:0000313" key="2">
    <source>
        <dbReference type="EMBL" id="CAH3031652.1"/>
    </source>
</evidence>
<reference evidence="2 3" key="1">
    <citation type="submission" date="2022-05" db="EMBL/GenBank/DDBJ databases">
        <authorList>
            <consortium name="Genoscope - CEA"/>
            <person name="William W."/>
        </authorList>
    </citation>
    <scope>NUCLEOTIDE SEQUENCE [LARGE SCALE GENOMIC DNA]</scope>
</reference>
<dbReference type="PROSITE" id="PS51029">
    <property type="entry name" value="MADF"/>
    <property type="match status" value="1"/>
</dbReference>
<organism evidence="2 3">
    <name type="scientific">Pocillopora meandrina</name>
    <dbReference type="NCBI Taxonomy" id="46732"/>
    <lineage>
        <taxon>Eukaryota</taxon>
        <taxon>Metazoa</taxon>
        <taxon>Cnidaria</taxon>
        <taxon>Anthozoa</taxon>
        <taxon>Hexacorallia</taxon>
        <taxon>Scleractinia</taxon>
        <taxon>Astrocoeniina</taxon>
        <taxon>Pocilloporidae</taxon>
        <taxon>Pocillopora</taxon>
    </lineage>
</organism>
<dbReference type="InterPro" id="IPR039353">
    <property type="entry name" value="TF_Adf1"/>
</dbReference>
<gene>
    <name evidence="2" type="ORF">PMEA_00000405</name>
</gene>
<name>A0AAU9VPV8_9CNID</name>
<accession>A0AAU9VPV8</accession>
<dbReference type="EMBL" id="CALNXJ010000001">
    <property type="protein sequence ID" value="CAH3031652.1"/>
    <property type="molecule type" value="Genomic_DNA"/>
</dbReference>
<feature type="domain" description="MADF" evidence="1">
    <location>
        <begin position="9"/>
        <end position="103"/>
    </location>
</feature>
<comment type="caution">
    <text evidence="2">The sequence shown here is derived from an EMBL/GenBank/DDBJ whole genome shotgun (WGS) entry which is preliminary data.</text>
</comment>
<evidence type="ECO:0000313" key="3">
    <source>
        <dbReference type="Proteomes" id="UP001159428"/>
    </source>
</evidence>
<dbReference type="PANTHER" id="PTHR12243:SF67">
    <property type="entry name" value="COREPRESSOR OF PANGOLIN, ISOFORM A-RELATED"/>
    <property type="match status" value="1"/>
</dbReference>
<keyword evidence="3" id="KW-1185">Reference proteome</keyword>
<protein>
    <recommendedName>
        <fullName evidence="1">MADF domain-containing protein</fullName>
    </recommendedName>
</protein>
<dbReference type="InterPro" id="IPR006578">
    <property type="entry name" value="MADF-dom"/>
</dbReference>
<dbReference type="PANTHER" id="PTHR12243">
    <property type="entry name" value="MADF DOMAIN TRANSCRIPTION FACTOR"/>
    <property type="match status" value="1"/>
</dbReference>
<feature type="non-terminal residue" evidence="2">
    <location>
        <position position="112"/>
    </location>
</feature>
<dbReference type="SMART" id="SM00595">
    <property type="entry name" value="MADF"/>
    <property type="match status" value="1"/>
</dbReference>
<sequence length="112" mass="12652">MAANNSIVADAVLEDKLADLWPDDVRCPEFKNRELRDKAFQELAEKLGTTCKIIQNFITKIRALRNSFSKAKKPPASGSARKNPTKRTQWLLEKLQFLTPHVATRASISNID</sequence>
<proteinExistence type="predicted"/>
<dbReference type="Pfam" id="PF10545">
    <property type="entry name" value="MADF_DNA_bdg"/>
    <property type="match status" value="1"/>
</dbReference>
<dbReference type="Proteomes" id="UP001159428">
    <property type="component" value="Unassembled WGS sequence"/>
</dbReference>